<evidence type="ECO:0000313" key="4">
    <source>
        <dbReference type="Proteomes" id="UP000015100"/>
    </source>
</evidence>
<gene>
    <name evidence="3" type="ORF">H072_6741</name>
</gene>
<name>S8BJT2_DACHA</name>
<organism evidence="3 4">
    <name type="scientific">Dactylellina haptotyla (strain CBS 200.50)</name>
    <name type="common">Nematode-trapping fungus</name>
    <name type="synonym">Monacrosporium haptotylum</name>
    <dbReference type="NCBI Taxonomy" id="1284197"/>
    <lineage>
        <taxon>Eukaryota</taxon>
        <taxon>Fungi</taxon>
        <taxon>Dikarya</taxon>
        <taxon>Ascomycota</taxon>
        <taxon>Pezizomycotina</taxon>
        <taxon>Orbiliomycetes</taxon>
        <taxon>Orbiliales</taxon>
        <taxon>Orbiliaceae</taxon>
        <taxon>Dactylellina</taxon>
    </lineage>
</organism>
<sequence length="997" mass="114114">MSAPGPPKRRAKQCPELDLYKDEIILRFSVDRWPVKKIARSFNEDYGLNATEKQYSGRLQSWGCRKYIKRDEWQQIDHDVLLREQSGKKSQVVLNRLGLLSEKAIKKGRKRHVSFTDRIFIVSHGDPAPKTLEPPQVEVITPPNWEVSLPVIYAPKTMLSILPRLPITIVEEGLVSLILHLFHLERNNTQISTVKTQPFFVLLRTIIFRLSNNISQGEEIHALLDRVDEQGYRAPLKQLLSLKEVSIQAACSNLLKHLYMRGDRELVTHIHRHHPEIYPKLYHYLESASEVYSSHLSGSMLQSFKAHSSFYFSFSGSGYLDSCSYIVKEIVSRGLSPSSVQDAKVLLFVCKTIFQDLSVFLELWDSNVISVSEIDKSLDFQGEESRIPLFCENHSHLEQLYNIGFREGAALISLKASLGNHGELIQLCLRYFYTHEESEISNASEKELVSIHARATPTQLYQMIVDLSLKLIEMGSDVTSYEACKCDQIDFFLLYLTSGLPHALNDLIKVWNLRYTANILPLAISEVLVCCIHHEWFYNTDIYEILTNCDTLISLTKLHDFFYETGILQKTDLFATIWDETLRKQFMVCHDMYFNTEVLDYLLSRGVNIYQPIQISDSDAKFPKRGECTGNLEMLYEPNPKTPFLISLLRTTPDLFIYFQRNNIDILHNLGWDANTLLSPKFQQAVLSNETASIEIIWEKRFNVVLQASDRMKEKLVQFDLKGTIEECRSIYPGNTYLLCGLVYYWVGAVVDPYKRDEDTFMDDKLLTKQPYTELLPFAKLVLGDCELLSEKFHNTPAAHIKTFQRVTGADSLGSLYKQALVAAISERKLDLEELLLLHGPGNRLLRHDMSQGEPLAHIAIESAAQAKSSTQYFRLFIEAGISISMMYAAGARPLHSAIGSSKFNMIVYLLSEGADIYATSRWYPNLTAVEYVVVKDQIDVMAIFLEQRPDCYKHALGAAVRLKKTFLAQYIRGWKDSDQTINSMDRRLTDALIESL</sequence>
<dbReference type="PROSITE" id="PS50297">
    <property type="entry name" value="ANK_REP_REGION"/>
    <property type="match status" value="1"/>
</dbReference>
<keyword evidence="4" id="KW-1185">Reference proteome</keyword>
<evidence type="ECO:0000313" key="3">
    <source>
        <dbReference type="EMBL" id="EPS39593.1"/>
    </source>
</evidence>
<keyword evidence="1" id="KW-0040">ANK repeat</keyword>
<feature type="repeat" description="ANK" evidence="1">
    <location>
        <begin position="890"/>
        <end position="922"/>
    </location>
</feature>
<dbReference type="SUPFAM" id="SSF48403">
    <property type="entry name" value="Ankyrin repeat"/>
    <property type="match status" value="1"/>
</dbReference>
<dbReference type="HOGENOM" id="CLU_300346_0_0_1"/>
<feature type="domain" description="Clr5" evidence="2">
    <location>
        <begin position="17"/>
        <end position="66"/>
    </location>
</feature>
<dbReference type="AlphaFoldDB" id="S8BJT2"/>
<evidence type="ECO:0000259" key="2">
    <source>
        <dbReference type="Pfam" id="PF14420"/>
    </source>
</evidence>
<reference evidence="3 4" key="1">
    <citation type="journal article" date="2013" name="PLoS Genet.">
        <title>Genomic mechanisms accounting for the adaptation to parasitism in nematode-trapping fungi.</title>
        <authorList>
            <person name="Meerupati T."/>
            <person name="Andersson K.M."/>
            <person name="Friman E."/>
            <person name="Kumar D."/>
            <person name="Tunlid A."/>
            <person name="Ahren D."/>
        </authorList>
    </citation>
    <scope>NUCLEOTIDE SEQUENCE [LARGE SCALE GENOMIC DNA]</scope>
    <source>
        <strain evidence="3 4">CBS 200.50</strain>
    </source>
</reference>
<dbReference type="InterPro" id="IPR002110">
    <property type="entry name" value="Ankyrin_rpt"/>
</dbReference>
<dbReference type="PROSITE" id="PS50088">
    <property type="entry name" value="ANK_REPEAT"/>
    <property type="match status" value="1"/>
</dbReference>
<evidence type="ECO:0000256" key="1">
    <source>
        <dbReference type="PROSITE-ProRule" id="PRU00023"/>
    </source>
</evidence>
<dbReference type="OrthoDB" id="539213at2759"/>
<dbReference type="OMA" id="NWIEMAL"/>
<comment type="caution">
    <text evidence="3">The sequence shown here is derived from an EMBL/GenBank/DDBJ whole genome shotgun (WGS) entry which is preliminary data.</text>
</comment>
<reference evidence="4" key="2">
    <citation type="submission" date="2013-04" db="EMBL/GenBank/DDBJ databases">
        <title>Genomic mechanisms accounting for the adaptation to parasitism in nematode-trapping fungi.</title>
        <authorList>
            <person name="Ahren D.G."/>
        </authorList>
    </citation>
    <scope>NUCLEOTIDE SEQUENCE [LARGE SCALE GENOMIC DNA]</scope>
    <source>
        <strain evidence="4">CBS 200.50</strain>
    </source>
</reference>
<dbReference type="InterPro" id="IPR025676">
    <property type="entry name" value="Clr5_dom"/>
</dbReference>
<dbReference type="Proteomes" id="UP000015100">
    <property type="component" value="Unassembled WGS sequence"/>
</dbReference>
<dbReference type="Pfam" id="PF14420">
    <property type="entry name" value="Clr5"/>
    <property type="match status" value="1"/>
</dbReference>
<dbReference type="Gene3D" id="1.25.40.20">
    <property type="entry name" value="Ankyrin repeat-containing domain"/>
    <property type="match status" value="1"/>
</dbReference>
<accession>S8BJT2</accession>
<dbReference type="STRING" id="1284197.S8BJT2"/>
<dbReference type="EMBL" id="AQGS01000467">
    <property type="protein sequence ID" value="EPS39593.1"/>
    <property type="molecule type" value="Genomic_DNA"/>
</dbReference>
<protein>
    <recommendedName>
        <fullName evidence="2">Clr5 domain-containing protein</fullName>
    </recommendedName>
</protein>
<dbReference type="InterPro" id="IPR036770">
    <property type="entry name" value="Ankyrin_rpt-contain_sf"/>
</dbReference>
<proteinExistence type="predicted"/>